<dbReference type="EMBL" id="JAAOAK010000252">
    <property type="protein sequence ID" value="KAF5679751.1"/>
    <property type="molecule type" value="Genomic_DNA"/>
</dbReference>
<gene>
    <name evidence="2" type="ORF">FDENT_8617</name>
</gene>
<evidence type="ECO:0000313" key="3">
    <source>
        <dbReference type="Proteomes" id="UP000562682"/>
    </source>
</evidence>
<reference evidence="2 3" key="1">
    <citation type="submission" date="2020-05" db="EMBL/GenBank/DDBJ databases">
        <title>Identification and distribution of gene clusters putatively required for synthesis of sphingolipid metabolism inhibitors in phylogenetically diverse species of the filamentous fungus Fusarium.</title>
        <authorList>
            <person name="Kim H.-S."/>
            <person name="Busman M."/>
            <person name="Brown D.W."/>
            <person name="Divon H."/>
            <person name="Uhlig S."/>
            <person name="Proctor R.H."/>
        </authorList>
    </citation>
    <scope>NUCLEOTIDE SEQUENCE [LARGE SCALE GENOMIC DNA]</scope>
    <source>
        <strain evidence="2 3">NRRL 25311</strain>
    </source>
</reference>
<sequence>MNPLLELEMSCNISPDVDFRREYDALEHALAKQAVGTRLCSDCQAANILDLFKPFESCARPSHPCKILRFESTTDLAIRNSCPVCRFLWRAIRDGNRNCCAASCQPVIQALQDGQSILGDSKVTGEKLQVELWLPQYSETGWIHTRINGQNVNRHISFGRIQFVHPKYADHQRINAWLKTCRQTHQSCNEQQPISSNSLHGHSLSSLRLIDVESRLMVQTLHCVPFVTFSYVWGDAASRTFEEKALESESYDVSDNIRPVDRQPIALLEGNLPQTFEDAISFTKRLGERYIWIDALCIPQDEPDIKAQQISQMDQIYSSSICTIVSLESGVEGGLPGSSSQSPRNVDQYFELLPGGLKIAIPLMSLRLIMEEAAWETRAWTMQEHLLSRRTLFFGKQQVFFVCGEMTTKESWSQPHTKAYDYDPDHESPDEWAEYDLPLPTATPRNSFQLSYQTYVSLYSQRNLTFPSDRFRAFEGLQARLSKLHQVEFIHAMPIDEENFLKALLWRHSSINTTLIRDLNSPSSTLRQWPHWAWLSHPGGVAYDPFVYWSHRRSYAKHLELPQPKAWYQGLNGQFYSLTSTSTDDNSDEAKTSVANMATVRVLKLSGLALDIDITMWDRCRAKGPSVEGVWRNPDFSTARGSISFHMRMVVDDQRDGKCNLPEGTQYLRLLRLNPKDRPRMPRALDWDRPHQILKPQATLHDSRQHVVTTDQSGPRAETEFSSALDWISRSDRLDDIEADSALLVVGVTPPEIVTRRLGIAYVRMMDFLVAGAVVKEALLGD</sequence>
<name>A0A8H5TZ19_9HYPO</name>
<dbReference type="Proteomes" id="UP000562682">
    <property type="component" value="Unassembled WGS sequence"/>
</dbReference>
<comment type="caution">
    <text evidence="2">The sequence shown here is derived from an EMBL/GenBank/DDBJ whole genome shotgun (WGS) entry which is preliminary data.</text>
</comment>
<dbReference type="Pfam" id="PF06985">
    <property type="entry name" value="HET"/>
    <property type="match status" value="1"/>
</dbReference>
<feature type="domain" description="Heterokaryon incompatibility" evidence="1">
    <location>
        <begin position="226"/>
        <end position="384"/>
    </location>
</feature>
<evidence type="ECO:0000313" key="2">
    <source>
        <dbReference type="EMBL" id="KAF5679751.1"/>
    </source>
</evidence>
<dbReference type="PANTHER" id="PTHR33112:SF16">
    <property type="entry name" value="HETEROKARYON INCOMPATIBILITY DOMAIN-CONTAINING PROTEIN"/>
    <property type="match status" value="1"/>
</dbReference>
<dbReference type="InterPro" id="IPR010730">
    <property type="entry name" value="HET"/>
</dbReference>
<organism evidence="2 3">
    <name type="scientific">Fusarium denticulatum</name>
    <dbReference type="NCBI Taxonomy" id="48507"/>
    <lineage>
        <taxon>Eukaryota</taxon>
        <taxon>Fungi</taxon>
        <taxon>Dikarya</taxon>
        <taxon>Ascomycota</taxon>
        <taxon>Pezizomycotina</taxon>
        <taxon>Sordariomycetes</taxon>
        <taxon>Hypocreomycetidae</taxon>
        <taxon>Hypocreales</taxon>
        <taxon>Nectriaceae</taxon>
        <taxon>Fusarium</taxon>
        <taxon>Fusarium fujikuroi species complex</taxon>
    </lineage>
</organism>
<accession>A0A8H5TZ19</accession>
<dbReference type="PANTHER" id="PTHR33112">
    <property type="entry name" value="DOMAIN PROTEIN, PUTATIVE-RELATED"/>
    <property type="match status" value="1"/>
</dbReference>
<keyword evidence="3" id="KW-1185">Reference proteome</keyword>
<evidence type="ECO:0000259" key="1">
    <source>
        <dbReference type="Pfam" id="PF06985"/>
    </source>
</evidence>
<protein>
    <submittedName>
        <fullName evidence="2">Heterokaryon incompatibility (HET) domain-containing protein</fullName>
    </submittedName>
</protein>
<proteinExistence type="predicted"/>
<dbReference type="AlphaFoldDB" id="A0A8H5TZ19"/>